<protein>
    <submittedName>
        <fullName evidence="3">Uncharacterized protein</fullName>
    </submittedName>
</protein>
<reference evidence="3" key="1">
    <citation type="journal article" date="2020" name="Environ. Microbiol.">
        <title>The novel and transferable erm(51) gene confers Macrolides, Lincosamides, and Streptogramins B (MLSB) resistance to clonal Rhodococcus equi in the environment.</title>
        <authorList>
            <person name="Huber L."/>
            <person name="Giguere S."/>
            <person name="Slovis N.M."/>
            <person name="Alvarez-Narvaez S."/>
            <person name="Hart K.A."/>
            <person name="Greiter M."/>
            <person name="Morris E.R.A."/>
            <person name="Cohen N.D."/>
        </authorList>
    </citation>
    <scope>NUCLEOTIDE SEQUENCE</scope>
    <source>
        <strain evidence="3">Lh_116_1</strain>
        <strain evidence="4">Lh_16_1</strain>
    </source>
</reference>
<keyword evidence="2" id="KW-0812">Transmembrane</keyword>
<evidence type="ECO:0000256" key="2">
    <source>
        <dbReference type="SAM" id="Phobius"/>
    </source>
</evidence>
<proteinExistence type="predicted"/>
<evidence type="ECO:0000256" key="1">
    <source>
        <dbReference type="SAM" id="MobiDB-lite"/>
    </source>
</evidence>
<organism evidence="3 5">
    <name type="scientific">Rhodococcus hoagii</name>
    <name type="common">Corynebacterium equii</name>
    <dbReference type="NCBI Taxonomy" id="43767"/>
    <lineage>
        <taxon>Bacteria</taxon>
        <taxon>Bacillati</taxon>
        <taxon>Actinomycetota</taxon>
        <taxon>Actinomycetes</taxon>
        <taxon>Mycobacteriales</taxon>
        <taxon>Nocardiaceae</taxon>
        <taxon>Prescottella</taxon>
    </lineage>
</organism>
<dbReference type="Proteomes" id="UP000603463">
    <property type="component" value="Unassembled WGS sequence"/>
</dbReference>
<feature type="region of interest" description="Disordered" evidence="1">
    <location>
        <begin position="1"/>
        <end position="64"/>
    </location>
</feature>
<dbReference type="EMBL" id="WVDC01000014">
    <property type="protein sequence ID" value="NKW43925.1"/>
    <property type="molecule type" value="Genomic_DNA"/>
</dbReference>
<sequence>MQPGVRTESEVDVRQSVTIEADAPKSDPREGTSPPPESVVAESRSEVDSDASADTLPGSGPDDFLLGTPAAGRAVTGGLVVGVAAAVGLVMVSVVAMVITAAVGALIAYVVAHDDEWLRSMRRRRARRHQVLVAPRWTRHSWDARHGVGHRATT</sequence>
<evidence type="ECO:0000313" key="4">
    <source>
        <dbReference type="EMBL" id="NKW43925.1"/>
    </source>
</evidence>
<evidence type="ECO:0000313" key="5">
    <source>
        <dbReference type="Proteomes" id="UP000603463"/>
    </source>
</evidence>
<accession>A0A9Q4ZIB6</accession>
<gene>
    <name evidence="3" type="ORF">GS882_02590</name>
    <name evidence="4" type="ORF">GS947_20705</name>
</gene>
<name>A0A9Q4ZIB6_RHOHA</name>
<dbReference type="EMBL" id="WVBC01000002">
    <property type="protein sequence ID" value="NKT77111.1"/>
    <property type="molecule type" value="Genomic_DNA"/>
</dbReference>
<comment type="caution">
    <text evidence="3">The sequence shown here is derived from an EMBL/GenBank/DDBJ whole genome shotgun (WGS) entry which is preliminary data.</text>
</comment>
<evidence type="ECO:0000313" key="3">
    <source>
        <dbReference type="EMBL" id="NKT77111.1"/>
    </source>
</evidence>
<dbReference type="Proteomes" id="UP000608063">
    <property type="component" value="Unassembled WGS sequence"/>
</dbReference>
<keyword evidence="2" id="KW-0472">Membrane</keyword>
<feature type="transmembrane region" description="Helical" evidence="2">
    <location>
        <begin position="79"/>
        <end position="112"/>
    </location>
</feature>
<keyword evidence="2" id="KW-1133">Transmembrane helix</keyword>
<dbReference type="AlphaFoldDB" id="A0A9Q4ZIB6"/>